<dbReference type="InterPro" id="IPR032675">
    <property type="entry name" value="LRR_dom_sf"/>
</dbReference>
<evidence type="ECO:0000313" key="2">
    <source>
        <dbReference type="Proteomes" id="UP001597062"/>
    </source>
</evidence>
<sequence>MSLEKKDIKYGFWSVKNRKPEYLTFDNNKINKVKWLGIGFQNEDNKTKELKIWNSTLEKLDNVEFVWTYHKLNQTTFESICRMKNLKGINIKWSSIKDLECLKERTEIEHLNLGLSTGIESIRPICELPKLITLESEN</sequence>
<organism evidence="1 2">
    <name type="scientific">Tenacibaculum geojense</name>
    <dbReference type="NCBI Taxonomy" id="915352"/>
    <lineage>
        <taxon>Bacteria</taxon>
        <taxon>Pseudomonadati</taxon>
        <taxon>Bacteroidota</taxon>
        <taxon>Flavobacteriia</taxon>
        <taxon>Flavobacteriales</taxon>
        <taxon>Flavobacteriaceae</taxon>
        <taxon>Tenacibaculum</taxon>
    </lineage>
</organism>
<keyword evidence="2" id="KW-1185">Reference proteome</keyword>
<dbReference type="SUPFAM" id="SSF52058">
    <property type="entry name" value="L domain-like"/>
    <property type="match status" value="1"/>
</dbReference>
<dbReference type="Gene3D" id="3.80.10.10">
    <property type="entry name" value="Ribonuclease Inhibitor"/>
    <property type="match status" value="1"/>
</dbReference>
<dbReference type="EMBL" id="JBHTJR010000039">
    <property type="protein sequence ID" value="MFD0992886.1"/>
    <property type="molecule type" value="Genomic_DNA"/>
</dbReference>
<reference evidence="2" key="1">
    <citation type="journal article" date="2019" name="Int. J. Syst. Evol. Microbiol.">
        <title>The Global Catalogue of Microorganisms (GCM) 10K type strain sequencing project: providing services to taxonomists for standard genome sequencing and annotation.</title>
        <authorList>
            <consortium name="The Broad Institute Genomics Platform"/>
            <consortium name="The Broad Institute Genome Sequencing Center for Infectious Disease"/>
            <person name="Wu L."/>
            <person name="Ma J."/>
        </authorList>
    </citation>
    <scope>NUCLEOTIDE SEQUENCE [LARGE SCALE GENOMIC DNA]</scope>
    <source>
        <strain evidence="2">CCUG 60527</strain>
    </source>
</reference>
<accession>A0ABW3JTG2</accession>
<proteinExistence type="predicted"/>
<name>A0ABW3JTG2_9FLAO</name>
<protein>
    <submittedName>
        <fullName evidence="1">Uncharacterized protein</fullName>
    </submittedName>
</protein>
<dbReference type="Proteomes" id="UP001597062">
    <property type="component" value="Unassembled WGS sequence"/>
</dbReference>
<gene>
    <name evidence="1" type="ORF">ACFQ1U_06685</name>
</gene>
<evidence type="ECO:0000313" key="1">
    <source>
        <dbReference type="EMBL" id="MFD0992886.1"/>
    </source>
</evidence>
<dbReference type="RefSeq" id="WP_386106614.1">
    <property type="nucleotide sequence ID" value="NZ_JBHTJR010000039.1"/>
</dbReference>
<comment type="caution">
    <text evidence="1">The sequence shown here is derived from an EMBL/GenBank/DDBJ whole genome shotgun (WGS) entry which is preliminary data.</text>
</comment>